<dbReference type="GO" id="GO:0005436">
    <property type="term" value="F:sodium:phosphate symporter activity"/>
    <property type="evidence" value="ECO:0007669"/>
    <property type="project" value="InterPro"/>
</dbReference>
<dbReference type="PATRIC" id="fig|1293439.3.peg.100"/>
<dbReference type="GO" id="GO:0044341">
    <property type="term" value="P:sodium-dependent phosphate transport"/>
    <property type="evidence" value="ECO:0007669"/>
    <property type="project" value="InterPro"/>
</dbReference>
<comment type="caution">
    <text evidence="8">The sequence shown here is derived from an EMBL/GenBank/DDBJ whole genome shotgun (WGS) entry which is preliminary data.</text>
</comment>
<feature type="transmembrane region" description="Helical" evidence="6">
    <location>
        <begin position="6"/>
        <end position="28"/>
    </location>
</feature>
<evidence type="ECO:0000259" key="7">
    <source>
        <dbReference type="Pfam" id="PF01895"/>
    </source>
</evidence>
<keyword evidence="3 6" id="KW-0812">Transmembrane</keyword>
<evidence type="ECO:0000313" key="9">
    <source>
        <dbReference type="Proteomes" id="UP000033411"/>
    </source>
</evidence>
<feature type="transmembrane region" description="Helical" evidence="6">
    <location>
        <begin position="245"/>
        <end position="263"/>
    </location>
</feature>
<dbReference type="InterPro" id="IPR003841">
    <property type="entry name" value="Na/Pi_transpt"/>
</dbReference>
<feature type="domain" description="PhoU" evidence="7">
    <location>
        <begin position="340"/>
        <end position="421"/>
    </location>
</feature>
<dbReference type="Pfam" id="PF02690">
    <property type="entry name" value="Na_Pi_cotrans"/>
    <property type="match status" value="1"/>
</dbReference>
<dbReference type="GO" id="GO:0005886">
    <property type="term" value="C:plasma membrane"/>
    <property type="evidence" value="ECO:0007669"/>
    <property type="project" value="UniProtKB-SubCell"/>
</dbReference>
<dbReference type="OrthoDB" id="5778511at2"/>
<dbReference type="AlphaFoldDB" id="A0A0F5QL59"/>
<dbReference type="Gene3D" id="1.20.58.220">
    <property type="entry name" value="Phosphate transport system protein phou homolog 2, domain 2"/>
    <property type="match status" value="1"/>
</dbReference>
<evidence type="ECO:0000256" key="5">
    <source>
        <dbReference type="ARBA" id="ARBA00023136"/>
    </source>
</evidence>
<feature type="transmembrane region" description="Helical" evidence="6">
    <location>
        <begin position="132"/>
        <end position="149"/>
    </location>
</feature>
<dbReference type="SUPFAM" id="SSF109755">
    <property type="entry name" value="PhoU-like"/>
    <property type="match status" value="1"/>
</dbReference>
<name>A0A0F5QL59_9HYPH</name>
<dbReference type="PANTHER" id="PTHR10010:SF46">
    <property type="entry name" value="SODIUM-DEPENDENT PHOSPHATE TRANSPORT PROTEIN 2B"/>
    <property type="match status" value="1"/>
</dbReference>
<protein>
    <submittedName>
        <fullName evidence="8">Sodium:phosphate symporter</fullName>
    </submittedName>
</protein>
<feature type="transmembrane region" description="Helical" evidence="6">
    <location>
        <begin position="96"/>
        <end position="120"/>
    </location>
</feature>
<dbReference type="InterPro" id="IPR038078">
    <property type="entry name" value="PhoU-like_sf"/>
</dbReference>
<dbReference type="RefSeq" id="WP_046137772.1">
    <property type="nucleotide sequence ID" value="NZ_LANJ01000001.1"/>
</dbReference>
<keyword evidence="9" id="KW-1185">Reference proteome</keyword>
<keyword evidence="5 6" id="KW-0472">Membrane</keyword>
<proteinExistence type="predicted"/>
<feature type="transmembrane region" description="Helical" evidence="6">
    <location>
        <begin position="275"/>
        <end position="295"/>
    </location>
</feature>
<evidence type="ECO:0000256" key="2">
    <source>
        <dbReference type="ARBA" id="ARBA00022475"/>
    </source>
</evidence>
<keyword evidence="4 6" id="KW-1133">Transmembrane helix</keyword>
<dbReference type="Proteomes" id="UP000033411">
    <property type="component" value="Unassembled WGS sequence"/>
</dbReference>
<evidence type="ECO:0000313" key="8">
    <source>
        <dbReference type="EMBL" id="KKC41461.1"/>
    </source>
</evidence>
<evidence type="ECO:0000256" key="1">
    <source>
        <dbReference type="ARBA" id="ARBA00004651"/>
    </source>
</evidence>
<dbReference type="EMBL" id="LANJ01000001">
    <property type="protein sequence ID" value="KKC41461.1"/>
    <property type="molecule type" value="Genomic_DNA"/>
</dbReference>
<evidence type="ECO:0000256" key="4">
    <source>
        <dbReference type="ARBA" id="ARBA00022989"/>
    </source>
</evidence>
<evidence type="ECO:0000256" key="6">
    <source>
        <dbReference type="SAM" id="Phobius"/>
    </source>
</evidence>
<accession>A0A0F5QL59</accession>
<comment type="subcellular location">
    <subcellularLocation>
        <location evidence="1">Cell membrane</location>
        <topology evidence="1">Multi-pass membrane protein</topology>
    </subcellularLocation>
</comment>
<organism evidence="8 9">
    <name type="scientific">Devosia epidermidihirudinis</name>
    <dbReference type="NCBI Taxonomy" id="1293439"/>
    <lineage>
        <taxon>Bacteria</taxon>
        <taxon>Pseudomonadati</taxon>
        <taxon>Pseudomonadota</taxon>
        <taxon>Alphaproteobacteria</taxon>
        <taxon>Hyphomicrobiales</taxon>
        <taxon>Devosiaceae</taxon>
        <taxon>Devosia</taxon>
    </lineage>
</organism>
<sequence>MSSTILLIDLLGAAALLLWGLRMLKAGINHAFGPQLRRFLSLGTRNRFAAFGTGFVTTLGLQSSTAMAIMVSSFVAQGMVTPVMAQAVMLGANVGTSVVTQVLAFDLGWLAPAAILVGVIASGRQHRRTRGIGEAVLGAGLMLLSLKLMSEATLPMRDSEALAAFFALLGDAPIIAILLSAALAAASASSLAVVLLVMSLAAAGGIDAQLCLLLVAGANLGGALPPVLAASAEGPAARRVAVTNLVVRGLGAVILMFAIGWIVPLTSGYTNLGRLVVDAHVGFNIALAAIFLPLIGPLTRTLARVLPDKAIEGEYGPRHLDEAALADPPAALAAATRETLRIGDVVENMLEVSLGALKTNDEMLCQSIFPLDDKVDALEGAVKLYLARIDRTKMDDAETLQANAILDYAINLEHVGDIIERSLSRMTLKKIEKQLLFSEEGMQELEELYLDSIDNLQLAQGVFLSRDKRMARRLMESKVSIRHKEKISSSSHMARLQDGQIATLQTTEIHLDILRDLKRINAHLVSVAYPILEEAGMLRESRLRKT</sequence>
<gene>
    <name evidence="8" type="ORF">WH87_00465</name>
</gene>
<keyword evidence="2" id="KW-1003">Cell membrane</keyword>
<dbReference type="InterPro" id="IPR026022">
    <property type="entry name" value="PhoU_dom"/>
</dbReference>
<dbReference type="Pfam" id="PF01895">
    <property type="entry name" value="PhoU"/>
    <property type="match status" value="1"/>
</dbReference>
<evidence type="ECO:0000256" key="3">
    <source>
        <dbReference type="ARBA" id="ARBA00022692"/>
    </source>
</evidence>
<dbReference type="NCBIfam" id="NF037997">
    <property type="entry name" value="Na_Pi_symport"/>
    <property type="match status" value="1"/>
</dbReference>
<dbReference type="PANTHER" id="PTHR10010">
    <property type="entry name" value="SOLUTE CARRIER FAMILY 34 SODIUM PHOSPHATE , MEMBER 2-RELATED"/>
    <property type="match status" value="1"/>
</dbReference>
<feature type="transmembrane region" description="Helical" evidence="6">
    <location>
        <begin position="48"/>
        <end position="76"/>
    </location>
</feature>
<reference evidence="8 9" key="1">
    <citation type="submission" date="2015-03" db="EMBL/GenBank/DDBJ databases">
        <authorList>
            <person name="Lepp D."/>
            <person name="Hassan Y.I."/>
            <person name="Li X.-Z."/>
            <person name="Zhou T."/>
        </authorList>
    </citation>
    <scope>NUCLEOTIDE SEQUENCE [LARGE SCALE GENOMIC DNA]</scope>
    <source>
        <strain evidence="8 9">E84</strain>
    </source>
</reference>